<gene>
    <name evidence="2" type="ORF">JVT61DRAFT_5374</name>
</gene>
<evidence type="ECO:0000313" key="3">
    <source>
        <dbReference type="Proteomes" id="UP000683000"/>
    </source>
</evidence>
<dbReference type="OrthoDB" id="2641543at2759"/>
<proteinExistence type="predicted"/>
<dbReference type="Proteomes" id="UP000683000">
    <property type="component" value="Unassembled WGS sequence"/>
</dbReference>
<feature type="compositionally biased region" description="Polar residues" evidence="1">
    <location>
        <begin position="65"/>
        <end position="76"/>
    </location>
</feature>
<sequence length="76" mass="8670">MLSNSQPASSNARNDPIVSYSQALHDYTLHLWTESRRMAEEKARCRAARKEDAARRRKPEEIETSDSPETSNSHPT</sequence>
<feature type="compositionally biased region" description="Basic and acidic residues" evidence="1">
    <location>
        <begin position="38"/>
        <end position="61"/>
    </location>
</feature>
<dbReference type="EMBL" id="JAGFBS010000002">
    <property type="protein sequence ID" value="KAG6380979.1"/>
    <property type="molecule type" value="Genomic_DNA"/>
</dbReference>
<accession>A0A8I2YWX7</accession>
<reference evidence="2" key="1">
    <citation type="submission" date="2021-03" db="EMBL/GenBank/DDBJ databases">
        <title>Evolutionary innovations through gain and loss of genes in the ectomycorrhizal Boletales.</title>
        <authorList>
            <person name="Wu G."/>
            <person name="Miyauchi S."/>
            <person name="Morin E."/>
            <person name="Yang Z.-L."/>
            <person name="Xu J."/>
            <person name="Martin F.M."/>
        </authorList>
    </citation>
    <scope>NUCLEOTIDE SEQUENCE</scope>
    <source>
        <strain evidence="2">BR01</strain>
    </source>
</reference>
<comment type="caution">
    <text evidence="2">The sequence shown here is derived from an EMBL/GenBank/DDBJ whole genome shotgun (WGS) entry which is preliminary data.</text>
</comment>
<evidence type="ECO:0000313" key="2">
    <source>
        <dbReference type="EMBL" id="KAG6380979.1"/>
    </source>
</evidence>
<evidence type="ECO:0000256" key="1">
    <source>
        <dbReference type="SAM" id="MobiDB-lite"/>
    </source>
</evidence>
<keyword evidence="3" id="KW-1185">Reference proteome</keyword>
<name>A0A8I2YWX7_9AGAM</name>
<organism evidence="2 3">
    <name type="scientific">Boletus reticuloceps</name>
    <dbReference type="NCBI Taxonomy" id="495285"/>
    <lineage>
        <taxon>Eukaryota</taxon>
        <taxon>Fungi</taxon>
        <taxon>Dikarya</taxon>
        <taxon>Basidiomycota</taxon>
        <taxon>Agaricomycotina</taxon>
        <taxon>Agaricomycetes</taxon>
        <taxon>Agaricomycetidae</taxon>
        <taxon>Boletales</taxon>
        <taxon>Boletineae</taxon>
        <taxon>Boletaceae</taxon>
        <taxon>Boletoideae</taxon>
        <taxon>Boletus</taxon>
    </lineage>
</organism>
<protein>
    <submittedName>
        <fullName evidence="2">Uncharacterized protein</fullName>
    </submittedName>
</protein>
<feature type="region of interest" description="Disordered" evidence="1">
    <location>
        <begin position="38"/>
        <end position="76"/>
    </location>
</feature>
<dbReference type="AlphaFoldDB" id="A0A8I2YWX7"/>